<reference evidence="9 10" key="1">
    <citation type="submission" date="2019-04" db="EMBL/GenBank/DDBJ databases">
        <authorList>
            <person name="Van Vliet M D."/>
        </authorList>
    </citation>
    <scope>NUCLEOTIDE SEQUENCE [LARGE SCALE GENOMIC DNA]</scope>
    <source>
        <strain evidence="9 10">F21</strain>
    </source>
</reference>
<dbReference type="Pfam" id="PF00884">
    <property type="entry name" value="Sulfatase"/>
    <property type="match status" value="1"/>
</dbReference>
<feature type="domain" description="Sulfatase N-terminal" evidence="8">
    <location>
        <begin position="25"/>
        <end position="394"/>
    </location>
</feature>
<keyword evidence="10" id="KW-1185">Reference proteome</keyword>
<name>A0A6C2UIC4_9BACT</name>
<comment type="similarity">
    <text evidence="2">Belongs to the sulfatase family.</text>
</comment>
<dbReference type="GO" id="GO:0046872">
    <property type="term" value="F:metal ion binding"/>
    <property type="evidence" value="ECO:0007669"/>
    <property type="project" value="UniProtKB-KW"/>
</dbReference>
<protein>
    <submittedName>
        <fullName evidence="9">Choline-sulfatase</fullName>
    </submittedName>
</protein>
<dbReference type="SUPFAM" id="SSF53649">
    <property type="entry name" value="Alkaline phosphatase-like"/>
    <property type="match status" value="1"/>
</dbReference>
<gene>
    <name evidence="9" type="primary">betC_24</name>
    <name evidence="9" type="ORF">SCARR_01264</name>
</gene>
<dbReference type="Gene3D" id="3.40.720.10">
    <property type="entry name" value="Alkaline Phosphatase, subunit A"/>
    <property type="match status" value="1"/>
</dbReference>
<keyword evidence="4 7" id="KW-0732">Signal</keyword>
<dbReference type="GO" id="GO:0004423">
    <property type="term" value="F:iduronate-2-sulfatase activity"/>
    <property type="evidence" value="ECO:0007669"/>
    <property type="project" value="InterPro"/>
</dbReference>
<dbReference type="GO" id="GO:0005737">
    <property type="term" value="C:cytoplasm"/>
    <property type="evidence" value="ECO:0007669"/>
    <property type="project" value="TreeGrafter"/>
</dbReference>
<evidence type="ECO:0000256" key="7">
    <source>
        <dbReference type="SAM" id="SignalP"/>
    </source>
</evidence>
<comment type="cofactor">
    <cofactor evidence="1">
        <name>Ca(2+)</name>
        <dbReference type="ChEBI" id="CHEBI:29108"/>
    </cofactor>
</comment>
<dbReference type="InterPro" id="IPR035874">
    <property type="entry name" value="IDS"/>
</dbReference>
<dbReference type="Proteomes" id="UP000346198">
    <property type="component" value="Unassembled WGS sequence"/>
</dbReference>
<proteinExistence type="inferred from homology"/>
<evidence type="ECO:0000313" key="10">
    <source>
        <dbReference type="Proteomes" id="UP000346198"/>
    </source>
</evidence>
<evidence type="ECO:0000256" key="1">
    <source>
        <dbReference type="ARBA" id="ARBA00001913"/>
    </source>
</evidence>
<dbReference type="InterPro" id="IPR000917">
    <property type="entry name" value="Sulfatase_N"/>
</dbReference>
<feature type="chain" id="PRO_5028816341" evidence="7">
    <location>
        <begin position="22"/>
        <end position="504"/>
    </location>
</feature>
<accession>A0A6C2UIC4</accession>
<evidence type="ECO:0000256" key="4">
    <source>
        <dbReference type="ARBA" id="ARBA00022729"/>
    </source>
</evidence>
<evidence type="ECO:0000313" key="9">
    <source>
        <dbReference type="EMBL" id="VGO19207.1"/>
    </source>
</evidence>
<keyword evidence="3" id="KW-0479">Metal-binding</keyword>
<evidence type="ECO:0000256" key="5">
    <source>
        <dbReference type="ARBA" id="ARBA00022801"/>
    </source>
</evidence>
<dbReference type="PANTHER" id="PTHR45953">
    <property type="entry name" value="IDURONATE 2-SULFATASE"/>
    <property type="match status" value="1"/>
</dbReference>
<dbReference type="AlphaFoldDB" id="A0A6C2UIC4"/>
<dbReference type="InterPro" id="IPR017850">
    <property type="entry name" value="Alkaline_phosphatase_core_sf"/>
</dbReference>
<feature type="signal peptide" evidence="7">
    <location>
        <begin position="1"/>
        <end position="21"/>
    </location>
</feature>
<dbReference type="PANTHER" id="PTHR45953:SF1">
    <property type="entry name" value="IDURONATE 2-SULFATASE"/>
    <property type="match status" value="1"/>
</dbReference>
<sequence length="504" mass="56741">MNRKRLMLMAVAVTATAIVNAATQPNILFLSVDDLKPELGCYGSTQIKTPNIDRLAEGGMVMLNNYCQQALCAPSRMSTFTGLRPDSTKVWDLKTNLREVCPEAVTMQQYFKENGYASAGCGKVMHGSKDEDPPSWSIPFRHDADLSYHKDYAVPADLQYQAKSIHQAFKQLETMGIKGYKPRKDWLKAQDARPATECLDVPDDAYADGAIANYGIELLDGFSKTKQPFFLTLGIHKPHLPFVAPKKYWDLYDREKIDLAPFREQAKGSPDYAYHSWGELRNYSGTPKKGDVTDDQQRELIHAYYACISYVDAQIGRVLDKLKATGLDKNTVVVLWGDHGWHLGDHGLWCKHSNFEQATHAPLIISAPGFPTAEKSKSMTEFVDIYPTLCELAGLPVPETLEGSSLVPILKNPKAKVKDFAMSQYPREHVKLMGYALRTERYRMVAWVDEAVSRTGKFDPSKIDSIELYDYQNDPLETVNLAKNPEYKSIVAELSKKLEGFFKQ</sequence>
<organism evidence="9 10">
    <name type="scientific">Pontiella sulfatireligans</name>
    <dbReference type="NCBI Taxonomy" id="2750658"/>
    <lineage>
        <taxon>Bacteria</taxon>
        <taxon>Pseudomonadati</taxon>
        <taxon>Kiritimatiellota</taxon>
        <taxon>Kiritimatiellia</taxon>
        <taxon>Kiritimatiellales</taxon>
        <taxon>Pontiellaceae</taxon>
        <taxon>Pontiella</taxon>
    </lineage>
</organism>
<dbReference type="EMBL" id="CAAHFH010000001">
    <property type="protein sequence ID" value="VGO19207.1"/>
    <property type="molecule type" value="Genomic_DNA"/>
</dbReference>
<dbReference type="CDD" id="cd16030">
    <property type="entry name" value="iduronate-2-sulfatase"/>
    <property type="match status" value="1"/>
</dbReference>
<evidence type="ECO:0000256" key="3">
    <source>
        <dbReference type="ARBA" id="ARBA00022723"/>
    </source>
</evidence>
<keyword evidence="6" id="KW-0106">Calcium</keyword>
<evidence type="ECO:0000256" key="2">
    <source>
        <dbReference type="ARBA" id="ARBA00008779"/>
    </source>
</evidence>
<evidence type="ECO:0000259" key="8">
    <source>
        <dbReference type="Pfam" id="PF00884"/>
    </source>
</evidence>
<keyword evidence="5" id="KW-0378">Hydrolase</keyword>
<evidence type="ECO:0000256" key="6">
    <source>
        <dbReference type="ARBA" id="ARBA00022837"/>
    </source>
</evidence>
<dbReference type="RefSeq" id="WP_222846197.1">
    <property type="nucleotide sequence ID" value="NZ_CAAHFH010000001.1"/>
</dbReference>